<accession>A0A810QCC6</accession>
<evidence type="ECO:0008006" key="3">
    <source>
        <dbReference type="Google" id="ProtNLM"/>
    </source>
</evidence>
<dbReference type="Proteomes" id="UP000679848">
    <property type="component" value="Chromosome"/>
</dbReference>
<dbReference type="Gene3D" id="3.55.50.10">
    <property type="entry name" value="Baseplate protein-like domains"/>
    <property type="match status" value="1"/>
</dbReference>
<reference evidence="1" key="1">
    <citation type="submission" date="2020-09" db="EMBL/GenBank/DDBJ databases">
        <title>New species isolated from human feces.</title>
        <authorList>
            <person name="Kitahara M."/>
            <person name="Shigeno Y."/>
            <person name="Shime M."/>
            <person name="Matsumoto Y."/>
            <person name="Nakamura S."/>
            <person name="Motooka D."/>
            <person name="Fukuoka S."/>
            <person name="Nishikawa H."/>
            <person name="Benno Y."/>
        </authorList>
    </citation>
    <scope>NUCLEOTIDE SEQUENCE</scope>
    <source>
        <strain evidence="1">MM59</strain>
    </source>
</reference>
<evidence type="ECO:0000313" key="1">
    <source>
        <dbReference type="EMBL" id="BCK83822.1"/>
    </source>
</evidence>
<dbReference type="AlphaFoldDB" id="A0A810QCC6"/>
<gene>
    <name evidence="1" type="ORF">MM59RIKEN_11410</name>
</gene>
<dbReference type="EMBL" id="AP023420">
    <property type="protein sequence ID" value="BCK83822.1"/>
    <property type="molecule type" value="Genomic_DNA"/>
</dbReference>
<dbReference type="InterPro" id="IPR023399">
    <property type="entry name" value="Baseplate-like_2-layer_sand"/>
</dbReference>
<dbReference type="Gene3D" id="2.30.300.10">
    <property type="entry name" value="Baseplate protein-like domain - beta roll fold"/>
    <property type="match status" value="1"/>
</dbReference>
<dbReference type="Gene3D" id="3.30.1920.10">
    <property type="entry name" value="Baseplate protein-like domains - 2 layer sandwich fold"/>
    <property type="match status" value="1"/>
</dbReference>
<keyword evidence="2" id="KW-1185">Reference proteome</keyword>
<organism evidence="1 2">
    <name type="scientific">Pusillibacter faecalis</name>
    <dbReference type="NCBI Taxonomy" id="2714358"/>
    <lineage>
        <taxon>Bacteria</taxon>
        <taxon>Bacillati</taxon>
        <taxon>Bacillota</taxon>
        <taxon>Clostridia</taxon>
        <taxon>Eubacteriales</taxon>
        <taxon>Oscillospiraceae</taxon>
        <taxon>Pusillibacter</taxon>
    </lineage>
</organism>
<dbReference type="KEGG" id="pfaa:MM59RIKEN_11410"/>
<dbReference type="RefSeq" id="WP_187027995.1">
    <property type="nucleotide sequence ID" value="NZ_AP023420.1"/>
</dbReference>
<protein>
    <recommendedName>
        <fullName evidence="3">Phage tail protein</fullName>
    </recommendedName>
</protein>
<sequence length="315" mass="34504">MTGRIFTSTHQTYDLPPLLSWSVVHTGTVPCDSYTVTCLYSKEMAPILPLAAGFIGFEDGQLVARGIVDDFSVDLDGGGTTVTITGRGAAARLLDNESRPVTYQDATLEEIVRRHVTPYGVVAREVADVQARSVYTVAAGTSQWKVLESFCRTYGGFAPRFAINGALLAAPERDNGRRLCIGDADPVLHCSWREDHYGVLTEALVIDKKRNVSYSVKNPDMIAKGGQCRRVVYTPGQSTWAAMRYTGEYQIQKSREEQRLITVTMPGSFLAYPGDRVELSLSRLGLSGTFRVAEAENVCSQRDGFTATLTLKEGI</sequence>
<name>A0A810QCC6_9FIRM</name>
<evidence type="ECO:0000313" key="2">
    <source>
        <dbReference type="Proteomes" id="UP000679848"/>
    </source>
</evidence>
<proteinExistence type="predicted"/>
<dbReference type="SUPFAM" id="SSF69279">
    <property type="entry name" value="Phage tail proteins"/>
    <property type="match status" value="1"/>
</dbReference>